<dbReference type="SUPFAM" id="SSF47113">
    <property type="entry name" value="Histone-fold"/>
    <property type="match status" value="1"/>
</dbReference>
<dbReference type="InterPro" id="IPR003195">
    <property type="entry name" value="TFIID_TAF13"/>
</dbReference>
<accession>A0A0G2ENR9</accession>
<dbReference type="PANTHER" id="PTHR11380">
    <property type="entry name" value="TRANSCRIPTION INITIATION FACTOR TFIID/SUPT3-RELATED"/>
    <property type="match status" value="1"/>
</dbReference>
<dbReference type="GO" id="GO:0051123">
    <property type="term" value="P:RNA polymerase II preinitiation complex assembly"/>
    <property type="evidence" value="ECO:0007669"/>
    <property type="project" value="TreeGrafter"/>
</dbReference>
<evidence type="ECO:0000256" key="2">
    <source>
        <dbReference type="ARBA" id="ARBA00023015"/>
    </source>
</evidence>
<feature type="compositionally biased region" description="Basic residues" evidence="7">
    <location>
        <begin position="151"/>
        <end position="161"/>
    </location>
</feature>
<dbReference type="OrthoDB" id="10266074at2759"/>
<dbReference type="GO" id="GO:0003743">
    <property type="term" value="F:translation initiation factor activity"/>
    <property type="evidence" value="ECO:0007669"/>
    <property type="project" value="UniProtKB-KW"/>
</dbReference>
<dbReference type="CDD" id="cd07978">
    <property type="entry name" value="HFD_TAF13"/>
    <property type="match status" value="1"/>
</dbReference>
<dbReference type="Proteomes" id="UP000053317">
    <property type="component" value="Unassembled WGS sequence"/>
</dbReference>
<comment type="subcellular location">
    <subcellularLocation>
        <location evidence="1">Nucleus</location>
    </subcellularLocation>
</comment>
<keyword evidence="8" id="KW-0396">Initiation factor</keyword>
<name>A0A0G2ENR9_PHACM</name>
<evidence type="ECO:0000256" key="1">
    <source>
        <dbReference type="ARBA" id="ARBA00004123"/>
    </source>
</evidence>
<keyword evidence="8" id="KW-0648">Protein biosynthesis</keyword>
<evidence type="ECO:0000256" key="5">
    <source>
        <dbReference type="ARBA" id="ARBA00038392"/>
    </source>
</evidence>
<dbReference type="PANTHER" id="PTHR11380:SF5">
    <property type="entry name" value="TRANSCRIPTION INITIATION FACTOR TFIID SUBUNIT 13"/>
    <property type="match status" value="1"/>
</dbReference>
<protein>
    <recommendedName>
        <fullName evidence="6">Transcription initiation factor TFIID subunit 13</fullName>
    </recommendedName>
</protein>
<comment type="caution">
    <text evidence="8">The sequence shown here is derived from an EMBL/GenBank/DDBJ whole genome shotgun (WGS) entry which is preliminary data.</text>
</comment>
<dbReference type="InterPro" id="IPR009072">
    <property type="entry name" value="Histone-fold"/>
</dbReference>
<keyword evidence="2" id="KW-0805">Transcription regulation</keyword>
<dbReference type="GO" id="GO:0005669">
    <property type="term" value="C:transcription factor TFIID complex"/>
    <property type="evidence" value="ECO:0007669"/>
    <property type="project" value="TreeGrafter"/>
</dbReference>
<dbReference type="GO" id="GO:0046982">
    <property type="term" value="F:protein heterodimerization activity"/>
    <property type="evidence" value="ECO:0007669"/>
    <property type="project" value="InterPro"/>
</dbReference>
<keyword evidence="3" id="KW-0804">Transcription</keyword>
<evidence type="ECO:0000256" key="4">
    <source>
        <dbReference type="ARBA" id="ARBA00023242"/>
    </source>
</evidence>
<keyword evidence="9" id="KW-1185">Reference proteome</keyword>
<reference evidence="8 9" key="1">
    <citation type="submission" date="2015-05" db="EMBL/GenBank/DDBJ databases">
        <title>Distinctive expansion of gene families associated with plant cell wall degradation and secondary metabolism in the genomes of grapevine trunk pathogens.</title>
        <authorList>
            <person name="Lawrence D.P."/>
            <person name="Travadon R."/>
            <person name="Rolshausen P.E."/>
            <person name="Baumgartner K."/>
        </authorList>
    </citation>
    <scope>NUCLEOTIDE SEQUENCE [LARGE SCALE GENOMIC DNA]</scope>
    <source>
        <strain evidence="8">UCRPC4</strain>
    </source>
</reference>
<evidence type="ECO:0000256" key="6">
    <source>
        <dbReference type="ARBA" id="ARBA00040136"/>
    </source>
</evidence>
<feature type="compositionally biased region" description="Gly residues" evidence="7">
    <location>
        <begin position="122"/>
        <end position="133"/>
    </location>
</feature>
<feature type="region of interest" description="Disordered" evidence="7">
    <location>
        <begin position="117"/>
        <end position="187"/>
    </location>
</feature>
<reference evidence="8 9" key="2">
    <citation type="submission" date="2015-05" db="EMBL/GenBank/DDBJ databases">
        <authorList>
            <person name="Morales-Cruz A."/>
            <person name="Amrine K.C."/>
            <person name="Cantu D."/>
        </authorList>
    </citation>
    <scope>NUCLEOTIDE SEQUENCE [LARGE SCALE GENOMIC DNA]</scope>
    <source>
        <strain evidence="8">UCRPC4</strain>
    </source>
</reference>
<sequence length="187" mass="20687">MAEPRARASRHKGQLNFGSELKTMLYAFGAPADPSLDPTVPPEPYPETLRLLDEIVTDFIIETCHSAVQFATYSGRQKLKIDDFLWVLRKDNAKLGRVKRALWKEKQMRASRRIFDASAMGGQQGKGPDGLGVGELSTLAEEGGEVGTRKGVGRGRGRKRKSENADEAGDDEGEKKQKKKKAKSEEK</sequence>
<dbReference type="Gene3D" id="1.10.20.10">
    <property type="entry name" value="Histone, subunit A"/>
    <property type="match status" value="1"/>
</dbReference>
<evidence type="ECO:0000256" key="7">
    <source>
        <dbReference type="SAM" id="MobiDB-lite"/>
    </source>
</evidence>
<comment type="similarity">
    <text evidence="5">Belongs to the TAF13 family.</text>
</comment>
<dbReference type="EMBL" id="LCWF01000064">
    <property type="protein sequence ID" value="KKY23954.1"/>
    <property type="molecule type" value="Genomic_DNA"/>
</dbReference>
<proteinExistence type="inferred from homology"/>
<evidence type="ECO:0000256" key="3">
    <source>
        <dbReference type="ARBA" id="ARBA00023163"/>
    </source>
</evidence>
<dbReference type="Pfam" id="PF02269">
    <property type="entry name" value="TFIID-18kDa"/>
    <property type="match status" value="1"/>
</dbReference>
<organism evidence="8 9">
    <name type="scientific">Phaeomoniella chlamydospora</name>
    <name type="common">Phaeoacremonium chlamydosporum</name>
    <dbReference type="NCBI Taxonomy" id="158046"/>
    <lineage>
        <taxon>Eukaryota</taxon>
        <taxon>Fungi</taxon>
        <taxon>Dikarya</taxon>
        <taxon>Ascomycota</taxon>
        <taxon>Pezizomycotina</taxon>
        <taxon>Eurotiomycetes</taxon>
        <taxon>Chaetothyriomycetidae</taxon>
        <taxon>Phaeomoniellales</taxon>
        <taxon>Phaeomoniellaceae</taxon>
        <taxon>Phaeomoniella</taxon>
    </lineage>
</organism>
<dbReference type="AlphaFoldDB" id="A0A0G2ENR9"/>
<keyword evidence="4" id="KW-0539">Nucleus</keyword>
<gene>
    <name evidence="8" type="ORF">UCRPC4_g02767</name>
</gene>
<evidence type="ECO:0000313" key="8">
    <source>
        <dbReference type="EMBL" id="KKY23954.1"/>
    </source>
</evidence>
<evidence type="ECO:0000313" key="9">
    <source>
        <dbReference type="Proteomes" id="UP000053317"/>
    </source>
</evidence>
<feature type="compositionally biased region" description="Basic residues" evidence="7">
    <location>
        <begin position="176"/>
        <end position="187"/>
    </location>
</feature>